<gene>
    <name evidence="1" type="primary">WBGene00095290</name>
</gene>
<name>A0A2A6BLA2_PRIPA</name>
<proteinExistence type="predicted"/>
<protein>
    <submittedName>
        <fullName evidence="1">Uncharacterized protein</fullName>
    </submittedName>
</protein>
<evidence type="ECO:0000313" key="2">
    <source>
        <dbReference type="Proteomes" id="UP000005239"/>
    </source>
</evidence>
<accession>A0A8R1YDV8</accession>
<organism evidence="1 2">
    <name type="scientific">Pristionchus pacificus</name>
    <name type="common">Parasitic nematode worm</name>
    <dbReference type="NCBI Taxonomy" id="54126"/>
    <lineage>
        <taxon>Eukaryota</taxon>
        <taxon>Metazoa</taxon>
        <taxon>Ecdysozoa</taxon>
        <taxon>Nematoda</taxon>
        <taxon>Chromadorea</taxon>
        <taxon>Rhabditida</taxon>
        <taxon>Rhabditina</taxon>
        <taxon>Diplogasteromorpha</taxon>
        <taxon>Diplogasteroidea</taxon>
        <taxon>Neodiplogasteridae</taxon>
        <taxon>Pristionchus</taxon>
    </lineage>
</organism>
<dbReference type="Proteomes" id="UP000005239">
    <property type="component" value="Unassembled WGS sequence"/>
</dbReference>
<reference evidence="1" key="2">
    <citation type="submission" date="2022-06" db="UniProtKB">
        <authorList>
            <consortium name="EnsemblMetazoa"/>
        </authorList>
    </citation>
    <scope>IDENTIFICATION</scope>
    <source>
        <strain evidence="1">PS312</strain>
    </source>
</reference>
<reference evidence="2" key="1">
    <citation type="journal article" date="2008" name="Nat. Genet.">
        <title>The Pristionchus pacificus genome provides a unique perspective on nematode lifestyle and parasitism.</title>
        <authorList>
            <person name="Dieterich C."/>
            <person name="Clifton S.W."/>
            <person name="Schuster L.N."/>
            <person name="Chinwalla A."/>
            <person name="Delehaunty K."/>
            <person name="Dinkelacker I."/>
            <person name="Fulton L."/>
            <person name="Fulton R."/>
            <person name="Godfrey J."/>
            <person name="Minx P."/>
            <person name="Mitreva M."/>
            <person name="Roeseler W."/>
            <person name="Tian H."/>
            <person name="Witte H."/>
            <person name="Yang S.P."/>
            <person name="Wilson R.K."/>
            <person name="Sommer R.J."/>
        </authorList>
    </citation>
    <scope>NUCLEOTIDE SEQUENCE [LARGE SCALE GENOMIC DNA]</scope>
    <source>
        <strain evidence="2">PS312</strain>
    </source>
</reference>
<dbReference type="EnsemblMetazoa" id="PPA05736.1">
    <property type="protein sequence ID" value="PPA05736.1"/>
    <property type="gene ID" value="WBGene00095290"/>
</dbReference>
<keyword evidence="2" id="KW-1185">Reference proteome</keyword>
<accession>A0A2A6BLA2</accession>
<sequence length="134" mass="15746">MTHHVEAIQDHFSNLSNDAIFDIFSRLTQNDLDEMSTLSNRMRMLTIASRSRALRVEATDLTIMQPFIDNNSRLHDTRATKRINYRVEGDWEFRTSRVITRADIEAAMEWNMAYVSLVDGYRINLNDYLFLILL</sequence>
<dbReference type="AlphaFoldDB" id="A0A2A6BLA2"/>
<evidence type="ECO:0000313" key="1">
    <source>
        <dbReference type="EnsemblMetazoa" id="PPA05736.1"/>
    </source>
</evidence>